<reference evidence="1" key="1">
    <citation type="submission" date="2019-07" db="EMBL/GenBank/DDBJ databases">
        <title>The discovery of a new lineage B mimivirus raises questions about particles surface fibrils.</title>
        <authorList>
            <person name="Silva L.K.S."/>
            <person name="Rodrigues R.A.L."/>
            <person name="Andrade A.C.S.P."/>
            <person name="Hikida H."/>
            <person name="Andreani J."/>
            <person name="Levasseur A."/>
            <person name="La Scola B."/>
            <person name="Abrahao J.S."/>
        </authorList>
    </citation>
    <scope>NUCLEOTIDE SEQUENCE</scope>
    <source>
        <strain evidence="1">B60</strain>
    </source>
</reference>
<accession>A0A6G6ADB2</accession>
<sequence>MNSTPINIMDNHDNFQNYILDNIKTIEYNDACMYNFFNSLGIFHPINQEYINILYDLLQENNDKLIDYLVYHCCKYSYLDVLKKLVELGVDLNTPNTYSGKALTTCFYDFTYCTQQKIYFTVQFLLDHGVTNKMNEIFIKYCNRHLFEPFVLLLLNYGYVPNKTDARIIERIPDIIKDNNHNALNIITRFGFDVDISDKNILKIIPKLISYGNRLMLTRLLDMGMIINYHDPQIINAICCLIIENNMDMINLLISNGLNIYDISEELNIKNFNNVEDEKMVKLLLDNDVHYLSIIKILCNNKKH</sequence>
<dbReference type="SUPFAM" id="SSF48403">
    <property type="entry name" value="Ankyrin repeat"/>
    <property type="match status" value="1"/>
</dbReference>
<organism evidence="1">
    <name type="scientific">Borely moumouvirus</name>
    <dbReference type="NCBI Taxonomy" id="2712067"/>
    <lineage>
        <taxon>Viruses</taxon>
        <taxon>Varidnaviria</taxon>
        <taxon>Bamfordvirae</taxon>
        <taxon>Nucleocytoviricota</taxon>
        <taxon>Megaviricetes</taxon>
        <taxon>Imitervirales</taxon>
        <taxon>Mimiviridae</taxon>
        <taxon>Megamimivirinae</taxon>
        <taxon>Moumouvirus</taxon>
    </lineage>
</organism>
<dbReference type="Gene3D" id="1.25.40.20">
    <property type="entry name" value="Ankyrin repeat-containing domain"/>
    <property type="match status" value="1"/>
</dbReference>
<proteinExistence type="predicted"/>
<name>A0A6G6ADB2_9VIRU</name>
<protein>
    <submittedName>
        <fullName evidence="1">Ankyrin repeat-containing protein</fullName>
    </submittedName>
</protein>
<dbReference type="EMBL" id="MN175499">
    <property type="protein sequence ID" value="QID06420.1"/>
    <property type="molecule type" value="Genomic_DNA"/>
</dbReference>
<dbReference type="InterPro" id="IPR036770">
    <property type="entry name" value="Ankyrin_rpt-contain_sf"/>
</dbReference>
<evidence type="ECO:0000313" key="1">
    <source>
        <dbReference type="EMBL" id="QID06420.1"/>
    </source>
</evidence>